<dbReference type="Proteomes" id="UP000887458">
    <property type="component" value="Unassembled WGS sequence"/>
</dbReference>
<keyword evidence="2" id="KW-1185">Reference proteome</keyword>
<protein>
    <submittedName>
        <fullName evidence="1">Uncharacterized protein</fullName>
    </submittedName>
</protein>
<reference evidence="1 2" key="1">
    <citation type="journal article" date="2018" name="J. Allergy Clin. Immunol.">
        <title>High-quality assembly of Dermatophagoides pteronyssinus genome and transcriptome reveals a wide range of novel allergens.</title>
        <authorList>
            <person name="Liu X.Y."/>
            <person name="Yang K.Y."/>
            <person name="Wang M.Q."/>
            <person name="Kwok J.S."/>
            <person name="Zeng X."/>
            <person name="Yang Z."/>
            <person name="Xiao X.J."/>
            <person name="Lau C.P."/>
            <person name="Li Y."/>
            <person name="Huang Z.M."/>
            <person name="Ba J.G."/>
            <person name="Yim A.K."/>
            <person name="Ouyang C.Y."/>
            <person name="Ngai S.M."/>
            <person name="Chan T.F."/>
            <person name="Leung E.L."/>
            <person name="Liu L."/>
            <person name="Liu Z.G."/>
            <person name="Tsui S.K."/>
        </authorList>
    </citation>
    <scope>NUCLEOTIDE SEQUENCE [LARGE SCALE GENOMIC DNA]</scope>
    <source>
        <strain evidence="1">Derp</strain>
    </source>
</reference>
<reference evidence="1 2" key="2">
    <citation type="journal article" date="2022" name="Mol. Biol. Evol.">
        <title>Comparative Genomics Reveals Insights into the Divergent Evolution of Astigmatic Mites and Household Pest Adaptations.</title>
        <authorList>
            <person name="Xiong Q."/>
            <person name="Wan A.T."/>
            <person name="Liu X."/>
            <person name="Fung C.S."/>
            <person name="Xiao X."/>
            <person name="Malainual N."/>
            <person name="Hou J."/>
            <person name="Wang L."/>
            <person name="Wang M."/>
            <person name="Yang K.Y."/>
            <person name="Cui Y."/>
            <person name="Leung E.L."/>
            <person name="Nong W."/>
            <person name="Shin S.K."/>
            <person name="Au S.W."/>
            <person name="Jeong K.Y."/>
            <person name="Chew F.T."/>
            <person name="Hui J.H."/>
            <person name="Leung T.F."/>
            <person name="Tungtrongchitr A."/>
            <person name="Zhong N."/>
            <person name="Liu Z."/>
            <person name="Tsui S.K."/>
        </authorList>
    </citation>
    <scope>NUCLEOTIDE SEQUENCE [LARGE SCALE GENOMIC DNA]</scope>
    <source>
        <strain evidence="1">Derp</strain>
    </source>
</reference>
<gene>
    <name evidence="1" type="ORF">DERP_000638</name>
</gene>
<sequence length="63" mass="6781">MVSIIDNNSGIYLQISYNEFTNGSLRPFTNIDGNISAISKRIFLPTACAINDKQVNTAGSGTI</sequence>
<dbReference type="EMBL" id="NJHN03000095">
    <property type="protein sequence ID" value="KAH9416141.1"/>
    <property type="molecule type" value="Genomic_DNA"/>
</dbReference>
<organism evidence="1 2">
    <name type="scientific">Dermatophagoides pteronyssinus</name>
    <name type="common">European house dust mite</name>
    <dbReference type="NCBI Taxonomy" id="6956"/>
    <lineage>
        <taxon>Eukaryota</taxon>
        <taxon>Metazoa</taxon>
        <taxon>Ecdysozoa</taxon>
        <taxon>Arthropoda</taxon>
        <taxon>Chelicerata</taxon>
        <taxon>Arachnida</taxon>
        <taxon>Acari</taxon>
        <taxon>Acariformes</taxon>
        <taxon>Sarcoptiformes</taxon>
        <taxon>Astigmata</taxon>
        <taxon>Psoroptidia</taxon>
        <taxon>Analgoidea</taxon>
        <taxon>Pyroglyphidae</taxon>
        <taxon>Dermatophagoidinae</taxon>
        <taxon>Dermatophagoides</taxon>
    </lineage>
</organism>
<accession>A0ABQ8J115</accession>
<evidence type="ECO:0000313" key="2">
    <source>
        <dbReference type="Proteomes" id="UP000887458"/>
    </source>
</evidence>
<name>A0ABQ8J115_DERPT</name>
<comment type="caution">
    <text evidence="1">The sequence shown here is derived from an EMBL/GenBank/DDBJ whole genome shotgun (WGS) entry which is preliminary data.</text>
</comment>
<proteinExistence type="predicted"/>
<evidence type="ECO:0000313" key="1">
    <source>
        <dbReference type="EMBL" id="KAH9416141.1"/>
    </source>
</evidence>